<dbReference type="InterPro" id="IPR014352">
    <property type="entry name" value="FERM/acyl-CoA-bd_prot_sf"/>
</dbReference>
<accession>A0A078B5T3</accession>
<dbReference type="Pfam" id="PF00887">
    <property type="entry name" value="ACBP"/>
    <property type="match status" value="1"/>
</dbReference>
<dbReference type="PANTHER" id="PTHR23310:SF77">
    <property type="entry name" value="LD25952P"/>
    <property type="match status" value="1"/>
</dbReference>
<dbReference type="Gene3D" id="1.20.80.10">
    <property type="match status" value="1"/>
</dbReference>
<gene>
    <name evidence="3" type="primary">Contig6316.g6766</name>
    <name evidence="3" type="ORF">STYLEM_18923</name>
</gene>
<dbReference type="SUPFAM" id="SSF47027">
    <property type="entry name" value="Acyl-CoA binding protein"/>
    <property type="match status" value="1"/>
</dbReference>
<dbReference type="FunCoup" id="A0A078B5T3">
    <property type="interactions" value="54"/>
</dbReference>
<sequence length="99" mass="11538">MVEKKPEDLDKTFKDAQDFIQNYKDPKVSLNNNEKLRFYSLYKQGTFGECTGPQPSRLKLIERAKYDAWKSLGKMSSEDAKKTFIEELKKKIPAYAPKL</sequence>
<keyword evidence="1" id="KW-0446">Lipid-binding</keyword>
<dbReference type="PANTHER" id="PTHR23310">
    <property type="entry name" value="ACYL-COA-BINDING PROTEIN, ACBP"/>
    <property type="match status" value="1"/>
</dbReference>
<feature type="domain" description="ACB" evidence="2">
    <location>
        <begin position="9"/>
        <end position="97"/>
    </location>
</feature>
<dbReference type="AlphaFoldDB" id="A0A078B5T3"/>
<keyword evidence="4" id="KW-1185">Reference proteome</keyword>
<evidence type="ECO:0000259" key="2">
    <source>
        <dbReference type="PROSITE" id="PS51228"/>
    </source>
</evidence>
<dbReference type="PROSITE" id="PS51228">
    <property type="entry name" value="ACB_2"/>
    <property type="match status" value="1"/>
</dbReference>
<dbReference type="InParanoid" id="A0A078B5T3"/>
<evidence type="ECO:0000313" key="4">
    <source>
        <dbReference type="Proteomes" id="UP000039865"/>
    </source>
</evidence>
<organism evidence="3 4">
    <name type="scientific">Stylonychia lemnae</name>
    <name type="common">Ciliate</name>
    <dbReference type="NCBI Taxonomy" id="5949"/>
    <lineage>
        <taxon>Eukaryota</taxon>
        <taxon>Sar</taxon>
        <taxon>Alveolata</taxon>
        <taxon>Ciliophora</taxon>
        <taxon>Intramacronucleata</taxon>
        <taxon>Spirotrichea</taxon>
        <taxon>Stichotrichia</taxon>
        <taxon>Sporadotrichida</taxon>
        <taxon>Oxytrichidae</taxon>
        <taxon>Stylonychinae</taxon>
        <taxon>Stylonychia</taxon>
    </lineage>
</organism>
<dbReference type="Proteomes" id="UP000039865">
    <property type="component" value="Unassembled WGS sequence"/>
</dbReference>
<dbReference type="GO" id="GO:0005737">
    <property type="term" value="C:cytoplasm"/>
    <property type="evidence" value="ECO:0007669"/>
    <property type="project" value="TreeGrafter"/>
</dbReference>
<evidence type="ECO:0000256" key="1">
    <source>
        <dbReference type="ARBA" id="ARBA00023121"/>
    </source>
</evidence>
<dbReference type="OrthoDB" id="346910at2759"/>
<dbReference type="InterPro" id="IPR035984">
    <property type="entry name" value="Acyl-CoA-binding_sf"/>
</dbReference>
<name>A0A078B5T3_STYLE</name>
<proteinExistence type="predicted"/>
<evidence type="ECO:0000313" key="3">
    <source>
        <dbReference type="EMBL" id="CDW89784.1"/>
    </source>
</evidence>
<dbReference type="PRINTS" id="PR00689">
    <property type="entry name" value="ACOABINDINGP"/>
</dbReference>
<reference evidence="3 4" key="1">
    <citation type="submission" date="2014-06" db="EMBL/GenBank/DDBJ databases">
        <authorList>
            <person name="Swart Estienne"/>
        </authorList>
    </citation>
    <scope>NUCLEOTIDE SEQUENCE [LARGE SCALE GENOMIC DNA]</scope>
    <source>
        <strain evidence="3 4">130c</strain>
    </source>
</reference>
<dbReference type="GO" id="GO:0006631">
    <property type="term" value="P:fatty acid metabolic process"/>
    <property type="evidence" value="ECO:0007669"/>
    <property type="project" value="TreeGrafter"/>
</dbReference>
<dbReference type="GO" id="GO:0000062">
    <property type="term" value="F:fatty-acyl-CoA binding"/>
    <property type="evidence" value="ECO:0007669"/>
    <property type="project" value="InterPro"/>
</dbReference>
<dbReference type="OMA" id="SEKGHPW"/>
<dbReference type="EMBL" id="CCKQ01017877">
    <property type="protein sequence ID" value="CDW89784.1"/>
    <property type="molecule type" value="Genomic_DNA"/>
</dbReference>
<dbReference type="InterPro" id="IPR000582">
    <property type="entry name" value="Acyl-CoA-binding_protein"/>
</dbReference>
<protein>
    <submittedName>
        <fullName evidence="3">Acyl--binding protein</fullName>
    </submittedName>
</protein>